<dbReference type="SUPFAM" id="SSF56655">
    <property type="entry name" value="Carbohydrate phosphatase"/>
    <property type="match status" value="1"/>
</dbReference>
<keyword evidence="2" id="KW-0479">Metal-binding</keyword>
<dbReference type="Proteomes" id="UP001164020">
    <property type="component" value="Chromosome"/>
</dbReference>
<dbReference type="PANTHER" id="PTHR20854:SF4">
    <property type="entry name" value="INOSITOL-1-MONOPHOSPHATASE-RELATED"/>
    <property type="match status" value="1"/>
</dbReference>
<evidence type="ECO:0000313" key="5">
    <source>
        <dbReference type="EMBL" id="WAP67335.1"/>
    </source>
</evidence>
<dbReference type="PROSITE" id="PS00630">
    <property type="entry name" value="IMP_2"/>
    <property type="match status" value="1"/>
</dbReference>
<protein>
    <submittedName>
        <fullName evidence="5">3'(2'),5'-bisphosphate nucleotidase CysQ</fullName>
    </submittedName>
</protein>
<keyword evidence="3" id="KW-0378">Hydrolase</keyword>
<dbReference type="InterPro" id="IPR020583">
    <property type="entry name" value="Inositol_monoP_metal-BS"/>
</dbReference>
<dbReference type="Gene3D" id="3.30.540.10">
    <property type="entry name" value="Fructose-1,6-Bisphosphatase, subunit A, domain 1"/>
    <property type="match status" value="1"/>
</dbReference>
<dbReference type="Pfam" id="PF00459">
    <property type="entry name" value="Inositol_P"/>
    <property type="match status" value="1"/>
</dbReference>
<dbReference type="InterPro" id="IPR020550">
    <property type="entry name" value="Inositol_monophosphatase_CS"/>
</dbReference>
<proteinExistence type="inferred from homology"/>
<dbReference type="PROSITE" id="PS00629">
    <property type="entry name" value="IMP_1"/>
    <property type="match status" value="1"/>
</dbReference>
<dbReference type="InterPro" id="IPR000760">
    <property type="entry name" value="Inositol_monophosphatase-like"/>
</dbReference>
<reference evidence="5" key="1">
    <citation type="submission" date="2022-12" db="EMBL/GenBank/DDBJ databases">
        <title>Jiella pelagia sp. nov., isolated from phosphonate enriched culture of Northwest Pacific surface seawater.</title>
        <authorList>
            <person name="Shin D.Y."/>
            <person name="Hwang C.Y."/>
        </authorList>
    </citation>
    <scope>NUCLEOTIDE SEQUENCE</scope>
    <source>
        <strain evidence="5">HL-NP1</strain>
    </source>
</reference>
<dbReference type="PANTHER" id="PTHR20854">
    <property type="entry name" value="INOSITOL MONOPHOSPHATASE"/>
    <property type="match status" value="1"/>
</dbReference>
<dbReference type="CDD" id="cd01638">
    <property type="entry name" value="CysQ"/>
    <property type="match status" value="1"/>
</dbReference>
<dbReference type="EMBL" id="CP114029">
    <property type="protein sequence ID" value="WAP67335.1"/>
    <property type="molecule type" value="Genomic_DNA"/>
</dbReference>
<evidence type="ECO:0000313" key="6">
    <source>
        <dbReference type="Proteomes" id="UP001164020"/>
    </source>
</evidence>
<accession>A0ABY7BW89</accession>
<keyword evidence="4" id="KW-0460">Magnesium</keyword>
<comment type="similarity">
    <text evidence="1">Belongs to the inositol monophosphatase superfamily.</text>
</comment>
<evidence type="ECO:0000256" key="2">
    <source>
        <dbReference type="ARBA" id="ARBA00022723"/>
    </source>
</evidence>
<dbReference type="PRINTS" id="PR00377">
    <property type="entry name" value="IMPHPHTASES"/>
</dbReference>
<evidence type="ECO:0000256" key="3">
    <source>
        <dbReference type="ARBA" id="ARBA00022801"/>
    </source>
</evidence>
<dbReference type="Gene3D" id="3.40.190.80">
    <property type="match status" value="1"/>
</dbReference>
<organism evidence="5 6">
    <name type="scientific">Jiella pelagia</name>
    <dbReference type="NCBI Taxonomy" id="2986949"/>
    <lineage>
        <taxon>Bacteria</taxon>
        <taxon>Pseudomonadati</taxon>
        <taxon>Pseudomonadota</taxon>
        <taxon>Alphaproteobacteria</taxon>
        <taxon>Hyphomicrobiales</taxon>
        <taxon>Aurantimonadaceae</taxon>
        <taxon>Jiella</taxon>
    </lineage>
</organism>
<dbReference type="RefSeq" id="WP_268879791.1">
    <property type="nucleotide sequence ID" value="NZ_CP114029.1"/>
</dbReference>
<name>A0ABY7BW89_9HYPH</name>
<evidence type="ECO:0000256" key="1">
    <source>
        <dbReference type="ARBA" id="ARBA00009759"/>
    </source>
</evidence>
<keyword evidence="6" id="KW-1185">Reference proteome</keyword>
<gene>
    <name evidence="5" type="ORF">OH818_17480</name>
</gene>
<sequence>MRGTDVVHGFSASLADDLELLRDAALRAGDVAMGYFRKDPKVWYKHGNSPVSEADYAADRCLEERLAGARPDYGWVSEEMPASEAVAEVRHRVFVVDPIDGTRAFLRGEDVWCVSVAVLEAGVPVAGIIHVPARGETFEATADGPALLNGASCLVSDASSTATLRLSLPDSMRKTIARTEGKAVEALAAVPSLAYRLALVASGRLDGTIVRPRANDWDVAAADLILERAGGRFEDVEGRRWRYGEDEAAHNVMVAGPLGLSPRLRDIARGLAA</sequence>
<evidence type="ECO:0000256" key="4">
    <source>
        <dbReference type="ARBA" id="ARBA00022842"/>
    </source>
</evidence>